<sequence length="182" mass="20246">MSSRWALGARWLRGRYERFLQRSFPRLYVILEVFSSLDSLILWAPVGQKVGKPQAGCEGNCLLLVHPWMQLHQPRPTLPSLSPTLSLLFPHSCGLRTPENTCGATLSCLPAKGTATLQHISPQLHVGHHTVPTQPKSSAPLLEKDCPFHSLSWERPPSDFGSSSKWLRKERCPAPCTAYLGT</sequence>
<keyword evidence="2" id="KW-1185">Reference proteome</keyword>
<protein>
    <submittedName>
        <fullName evidence="1">Uncharacterized protein</fullName>
    </submittedName>
</protein>
<reference evidence="1" key="1">
    <citation type="submission" date="2025-08" db="UniProtKB">
        <authorList>
            <consortium name="Ensembl"/>
        </authorList>
    </citation>
    <scope>IDENTIFICATION</scope>
</reference>
<reference evidence="1" key="2">
    <citation type="submission" date="2025-09" db="UniProtKB">
        <authorList>
            <consortium name="Ensembl"/>
        </authorList>
    </citation>
    <scope>IDENTIFICATION</scope>
</reference>
<accession>A0A8C9G172</accession>
<name>A0A8C9G172_PAVCR</name>
<evidence type="ECO:0000313" key="2">
    <source>
        <dbReference type="Proteomes" id="UP000694428"/>
    </source>
</evidence>
<dbReference type="Proteomes" id="UP000694428">
    <property type="component" value="Unplaced"/>
</dbReference>
<dbReference type="Ensembl" id="ENSPSTT00000024989.1">
    <property type="protein sequence ID" value="ENSPSTP00000023744.1"/>
    <property type="gene ID" value="ENSPSTG00000017509.1"/>
</dbReference>
<proteinExistence type="predicted"/>
<evidence type="ECO:0000313" key="1">
    <source>
        <dbReference type="Ensembl" id="ENSPSTP00000023744.1"/>
    </source>
</evidence>
<dbReference type="AlphaFoldDB" id="A0A8C9G172"/>
<organism evidence="1 2">
    <name type="scientific">Pavo cristatus</name>
    <name type="common">Indian peafowl</name>
    <name type="synonym">Blue peafowl</name>
    <dbReference type="NCBI Taxonomy" id="9049"/>
    <lineage>
        <taxon>Eukaryota</taxon>
        <taxon>Metazoa</taxon>
        <taxon>Chordata</taxon>
        <taxon>Craniata</taxon>
        <taxon>Vertebrata</taxon>
        <taxon>Euteleostomi</taxon>
        <taxon>Archelosauria</taxon>
        <taxon>Archosauria</taxon>
        <taxon>Dinosauria</taxon>
        <taxon>Saurischia</taxon>
        <taxon>Theropoda</taxon>
        <taxon>Coelurosauria</taxon>
        <taxon>Aves</taxon>
        <taxon>Neognathae</taxon>
        <taxon>Galloanserae</taxon>
        <taxon>Galliformes</taxon>
        <taxon>Phasianidae</taxon>
        <taxon>Phasianinae</taxon>
        <taxon>Pavo</taxon>
    </lineage>
</organism>